<dbReference type="STRING" id="460384.SAMN05216313_14335"/>
<accession>A0A1I0K251</accession>
<dbReference type="Pfam" id="PF19127">
    <property type="entry name" value="Choline_bind_3"/>
    <property type="match status" value="1"/>
</dbReference>
<dbReference type="AlphaFoldDB" id="A0A1I0K251"/>
<proteinExistence type="predicted"/>
<keyword evidence="1" id="KW-0677">Repeat</keyword>
<reference evidence="3" key="1">
    <citation type="submission" date="2016-10" db="EMBL/GenBank/DDBJ databases">
        <authorList>
            <person name="Varghese N."/>
            <person name="Submissions S."/>
        </authorList>
    </citation>
    <scope>NUCLEOTIDE SEQUENCE [LARGE SCALE GENOMIC DNA]</scope>
    <source>
        <strain evidence="3">NLAE-zl-G277</strain>
    </source>
</reference>
<dbReference type="GeneID" id="93281167"/>
<dbReference type="Proteomes" id="UP000198508">
    <property type="component" value="Unassembled WGS sequence"/>
</dbReference>
<name>A0A1I0K251_9FIRM</name>
<protein>
    <submittedName>
        <fullName evidence="2">Uncharacterized protein</fullName>
    </submittedName>
</protein>
<dbReference type="Gene3D" id="2.10.270.10">
    <property type="entry name" value="Cholin Binding"/>
    <property type="match status" value="1"/>
</dbReference>
<dbReference type="InterPro" id="IPR018337">
    <property type="entry name" value="Cell_wall/Cho-bd_repeat"/>
</dbReference>
<sequence length="325" mass="36684">MDNAHAKGKALFWGDYFQYTPTGVSLARKAGRYITDGSKVRRGDLAFFYYDSLGRVGHVLAAYVVSVNHSRETIHIKSIEGNTSGAAYDRNGGMVAAKEYTICFNEIGGRNKWNGFARPMYGDDTCYADELIEVLEAEIGYIEKESNSQLDNKTANAGNNNYTKYGKWYGCNGVAWCAQFQSWCGYMACKRHMERSKTGWERQTDGSWRYRVNGVPVKNAWKEINTVSGLQWFVFSGDGTMITGWLGNEAGDWYYLNPDDGAMLAAQWFEVNGKWYYATKSGQTAKNTYVKSTAPDLYCWVGADGSWEPQRDTKTPDLMEYELAE</sequence>
<evidence type="ECO:0000313" key="2">
    <source>
        <dbReference type="EMBL" id="SEU17706.1"/>
    </source>
</evidence>
<keyword evidence="3" id="KW-1185">Reference proteome</keyword>
<dbReference type="SUPFAM" id="SSF69360">
    <property type="entry name" value="Cell wall binding repeat"/>
    <property type="match status" value="1"/>
</dbReference>
<evidence type="ECO:0000313" key="3">
    <source>
        <dbReference type="Proteomes" id="UP000198508"/>
    </source>
</evidence>
<gene>
    <name evidence="2" type="ORF">SAMN05216313_14335</name>
</gene>
<evidence type="ECO:0000256" key="1">
    <source>
        <dbReference type="ARBA" id="ARBA00022737"/>
    </source>
</evidence>
<dbReference type="EMBL" id="FOIM01000043">
    <property type="protein sequence ID" value="SEU17706.1"/>
    <property type="molecule type" value="Genomic_DNA"/>
</dbReference>
<dbReference type="RefSeq" id="WP_092370959.1">
    <property type="nucleotide sequence ID" value="NZ_FOIM01000043.1"/>
</dbReference>
<organism evidence="2 3">
    <name type="scientific">Enterocloster lavalensis</name>
    <dbReference type="NCBI Taxonomy" id="460384"/>
    <lineage>
        <taxon>Bacteria</taxon>
        <taxon>Bacillati</taxon>
        <taxon>Bacillota</taxon>
        <taxon>Clostridia</taxon>
        <taxon>Lachnospirales</taxon>
        <taxon>Lachnospiraceae</taxon>
        <taxon>Enterocloster</taxon>
    </lineage>
</organism>